<dbReference type="Proteomes" id="UP001233172">
    <property type="component" value="Unassembled WGS sequence"/>
</dbReference>
<dbReference type="AlphaFoldDB" id="A0AAD8BUJ3"/>
<proteinExistence type="predicted"/>
<protein>
    <submittedName>
        <fullName evidence="1">Uncharacterized protein</fullName>
    </submittedName>
</protein>
<organism evidence="1 2">
    <name type="scientific">Biomphalaria pfeifferi</name>
    <name type="common">Bloodfluke planorb</name>
    <name type="synonym">Freshwater snail</name>
    <dbReference type="NCBI Taxonomy" id="112525"/>
    <lineage>
        <taxon>Eukaryota</taxon>
        <taxon>Metazoa</taxon>
        <taxon>Spiralia</taxon>
        <taxon>Lophotrochozoa</taxon>
        <taxon>Mollusca</taxon>
        <taxon>Gastropoda</taxon>
        <taxon>Heterobranchia</taxon>
        <taxon>Euthyneura</taxon>
        <taxon>Panpulmonata</taxon>
        <taxon>Hygrophila</taxon>
        <taxon>Lymnaeoidea</taxon>
        <taxon>Planorbidae</taxon>
        <taxon>Biomphalaria</taxon>
    </lineage>
</organism>
<dbReference type="EMBL" id="JASAOG010000036">
    <property type="protein sequence ID" value="KAK0060337.1"/>
    <property type="molecule type" value="Genomic_DNA"/>
</dbReference>
<reference evidence="1" key="2">
    <citation type="submission" date="2023-04" db="EMBL/GenBank/DDBJ databases">
        <authorList>
            <person name="Bu L."/>
            <person name="Lu L."/>
            <person name="Laidemitt M.R."/>
            <person name="Zhang S.M."/>
            <person name="Mutuku M."/>
            <person name="Mkoji G."/>
            <person name="Steinauer M."/>
            <person name="Loker E.S."/>
        </authorList>
    </citation>
    <scope>NUCLEOTIDE SEQUENCE</scope>
    <source>
        <strain evidence="1">KasaAsao</strain>
        <tissue evidence="1">Whole Snail</tissue>
    </source>
</reference>
<evidence type="ECO:0000313" key="2">
    <source>
        <dbReference type="Proteomes" id="UP001233172"/>
    </source>
</evidence>
<keyword evidence="2" id="KW-1185">Reference proteome</keyword>
<name>A0AAD8BUJ3_BIOPF</name>
<comment type="caution">
    <text evidence="1">The sequence shown here is derived from an EMBL/GenBank/DDBJ whole genome shotgun (WGS) entry which is preliminary data.</text>
</comment>
<sequence>MIKIRFDTATDKNLIRGENQATVFLNEFSESLKVPVSSELTFNSGTEVSGACRRPEISATLANDLEVLEGHTQIDLLGSRSEFAVKDLREINIV</sequence>
<evidence type="ECO:0000313" key="1">
    <source>
        <dbReference type="EMBL" id="KAK0060337.1"/>
    </source>
</evidence>
<accession>A0AAD8BUJ3</accession>
<reference evidence="1" key="1">
    <citation type="journal article" date="2023" name="PLoS Negl. Trop. Dis.">
        <title>A genome sequence for Biomphalaria pfeifferi, the major vector snail for the human-infecting parasite Schistosoma mansoni.</title>
        <authorList>
            <person name="Bu L."/>
            <person name="Lu L."/>
            <person name="Laidemitt M.R."/>
            <person name="Zhang S.M."/>
            <person name="Mutuku M."/>
            <person name="Mkoji G."/>
            <person name="Steinauer M."/>
            <person name="Loker E.S."/>
        </authorList>
    </citation>
    <scope>NUCLEOTIDE SEQUENCE</scope>
    <source>
        <strain evidence="1">KasaAsao</strain>
    </source>
</reference>
<gene>
    <name evidence="1" type="ORF">Bpfe_010171</name>
</gene>